<sequence length="371" mass="38507">GGALRVRPAAESEWLTCGAGSRVSACGKYADLCRQRTAITTTTRTVARRKAIIANTGGAADCSKVVRANTLVVTGTGVFSTIGGYHPGVTDTDIINNRPEEPTVDTQCKKPQEGKLHKNPKDPEPPRGDAVAMGDAGPAQVTDSPKTVVPEEKVPVAGPAPDSEPTSVKDSVMKSEGDQNLVTHTEVGEHLPPQQEHPPSDDRRDPTTANNHTTKEKSSNSTDGENQNLPSTTGSLPNGTEAAGSTSSSGSADAQITNQGLTETQTTSSPTTGTQSSENDDSNNSNTQEHSERNTEGSGETNSTAPPSTESTGEAPTPTSSPVPVPDSQISNTIASNVQKNANADSSVSPVWMRTAAPLLIVAVLFSVTVY</sequence>
<reference evidence="2 3" key="1">
    <citation type="submission" date="2017-03" db="EMBL/GenBank/DDBJ databases">
        <title>An alternative strategy for trypanosome survival in the mammalian bloodstream revealed through genome and transcriptome analysis of the ubiquitous bovine parasite Trypanosoma (Megatrypanum) theileri.</title>
        <authorList>
            <person name="Kelly S."/>
            <person name="Ivens A."/>
            <person name="Mott A."/>
            <person name="O'Neill E."/>
            <person name="Emms D."/>
            <person name="Macleod O."/>
            <person name="Voorheis P."/>
            <person name="Matthews J."/>
            <person name="Matthews K."/>
            <person name="Carrington M."/>
        </authorList>
    </citation>
    <scope>NUCLEOTIDE SEQUENCE [LARGE SCALE GENOMIC DNA]</scope>
    <source>
        <strain evidence="2">Edinburgh</strain>
    </source>
</reference>
<protein>
    <submittedName>
        <fullName evidence="2">Uncharacterized protein</fullName>
    </submittedName>
</protein>
<keyword evidence="3" id="KW-1185">Reference proteome</keyword>
<accession>A0A1X0NEU9</accession>
<name>A0A1X0NEU9_9TRYP</name>
<evidence type="ECO:0000313" key="2">
    <source>
        <dbReference type="EMBL" id="ORC82954.1"/>
    </source>
</evidence>
<dbReference type="RefSeq" id="XP_028877321.1">
    <property type="nucleotide sequence ID" value="XM_029031382.1"/>
</dbReference>
<dbReference type="GeneID" id="39991162"/>
<evidence type="ECO:0000256" key="1">
    <source>
        <dbReference type="SAM" id="MobiDB-lite"/>
    </source>
</evidence>
<dbReference type="EMBL" id="NBCO01000081">
    <property type="protein sequence ID" value="ORC82954.1"/>
    <property type="molecule type" value="Genomic_DNA"/>
</dbReference>
<feature type="compositionally biased region" description="Low complexity" evidence="1">
    <location>
        <begin position="262"/>
        <end position="288"/>
    </location>
</feature>
<comment type="caution">
    <text evidence="2">The sequence shown here is derived from an EMBL/GenBank/DDBJ whole genome shotgun (WGS) entry which is preliminary data.</text>
</comment>
<feature type="compositionally biased region" description="Low complexity" evidence="1">
    <location>
        <begin position="239"/>
        <end position="252"/>
    </location>
</feature>
<feature type="non-terminal residue" evidence="2">
    <location>
        <position position="1"/>
    </location>
</feature>
<gene>
    <name evidence="2" type="ORF">TM35_000811040</name>
</gene>
<feature type="compositionally biased region" description="Polar residues" evidence="1">
    <location>
        <begin position="296"/>
        <end position="314"/>
    </location>
</feature>
<dbReference type="AlphaFoldDB" id="A0A1X0NEU9"/>
<feature type="compositionally biased region" description="Polar residues" evidence="1">
    <location>
        <begin position="219"/>
        <end position="238"/>
    </location>
</feature>
<evidence type="ECO:0000313" key="3">
    <source>
        <dbReference type="Proteomes" id="UP000192257"/>
    </source>
</evidence>
<proteinExistence type="predicted"/>
<feature type="region of interest" description="Disordered" evidence="1">
    <location>
        <begin position="86"/>
        <end position="344"/>
    </location>
</feature>
<organism evidence="2 3">
    <name type="scientific">Trypanosoma theileri</name>
    <dbReference type="NCBI Taxonomy" id="67003"/>
    <lineage>
        <taxon>Eukaryota</taxon>
        <taxon>Discoba</taxon>
        <taxon>Euglenozoa</taxon>
        <taxon>Kinetoplastea</taxon>
        <taxon>Metakinetoplastina</taxon>
        <taxon>Trypanosomatida</taxon>
        <taxon>Trypanosomatidae</taxon>
        <taxon>Trypanosoma</taxon>
    </lineage>
</organism>
<feature type="compositionally biased region" description="Basic and acidic residues" evidence="1">
    <location>
        <begin position="107"/>
        <end position="127"/>
    </location>
</feature>
<feature type="compositionally biased region" description="Polar residues" evidence="1">
    <location>
        <begin position="328"/>
        <end position="344"/>
    </location>
</feature>
<dbReference type="Proteomes" id="UP000192257">
    <property type="component" value="Unassembled WGS sequence"/>
</dbReference>
<dbReference type="VEuPathDB" id="TriTrypDB:TM35_000811040"/>